<keyword evidence="2" id="KW-0808">Transferase</keyword>
<dbReference type="STRING" id="572036.SAMN05661099_0797"/>
<organism evidence="2 3">
    <name type="scientific">Daejeonella lutea</name>
    <dbReference type="NCBI Taxonomy" id="572036"/>
    <lineage>
        <taxon>Bacteria</taxon>
        <taxon>Pseudomonadati</taxon>
        <taxon>Bacteroidota</taxon>
        <taxon>Sphingobacteriia</taxon>
        <taxon>Sphingobacteriales</taxon>
        <taxon>Sphingobacteriaceae</taxon>
        <taxon>Daejeonella</taxon>
    </lineage>
</organism>
<dbReference type="OrthoDB" id="703529at2"/>
<dbReference type="InterPro" id="IPR013216">
    <property type="entry name" value="Methyltransf_11"/>
</dbReference>
<dbReference type="Proteomes" id="UP000189981">
    <property type="component" value="Unassembled WGS sequence"/>
</dbReference>
<dbReference type="InterPro" id="IPR029063">
    <property type="entry name" value="SAM-dependent_MTases_sf"/>
</dbReference>
<keyword evidence="2" id="KW-0489">Methyltransferase</keyword>
<accession>A0A1T5AJG0</accession>
<keyword evidence="3" id="KW-1185">Reference proteome</keyword>
<protein>
    <submittedName>
        <fullName evidence="2">Methyltransferase domain-containing protein</fullName>
    </submittedName>
</protein>
<dbReference type="GO" id="GO:0008757">
    <property type="term" value="F:S-adenosylmethionine-dependent methyltransferase activity"/>
    <property type="evidence" value="ECO:0007669"/>
    <property type="project" value="InterPro"/>
</dbReference>
<dbReference type="CDD" id="cd02440">
    <property type="entry name" value="AdoMet_MTases"/>
    <property type="match status" value="1"/>
</dbReference>
<evidence type="ECO:0000259" key="1">
    <source>
        <dbReference type="Pfam" id="PF08241"/>
    </source>
</evidence>
<feature type="domain" description="Methyltransferase type 11" evidence="1">
    <location>
        <begin position="55"/>
        <end position="147"/>
    </location>
</feature>
<sequence length="222" mass="25112">MKDAKRKRSGNSNDPEFWESAFAEKQAMWGLEPAKSALIAKDLFKKQNAKTVLVPGIGYGRNAEEFTKAGMRVTGIEISVTAIELLREFYGRDMTVYQGSVSEMPFDKVKYDGIFCYALIHLLGEDARHKLIRDCYDQLVSGGLMIFTVIPKTAPTYGKGKKISEDRYELVKGAPLYFYDKASVEAEFGEFGLLDIQEISEKPPKHSEYEDFPFFVVICRKG</sequence>
<dbReference type="RefSeq" id="WP_079701346.1">
    <property type="nucleotide sequence ID" value="NZ_FUYR01000001.1"/>
</dbReference>
<proteinExistence type="predicted"/>
<gene>
    <name evidence="2" type="ORF">SAMN05661099_0797</name>
</gene>
<evidence type="ECO:0000313" key="3">
    <source>
        <dbReference type="Proteomes" id="UP000189981"/>
    </source>
</evidence>
<dbReference type="SUPFAM" id="SSF53335">
    <property type="entry name" value="S-adenosyl-L-methionine-dependent methyltransferases"/>
    <property type="match status" value="1"/>
</dbReference>
<dbReference type="GO" id="GO:0032259">
    <property type="term" value="P:methylation"/>
    <property type="evidence" value="ECO:0007669"/>
    <property type="project" value="UniProtKB-KW"/>
</dbReference>
<name>A0A1T5AJG0_9SPHI</name>
<dbReference type="AlphaFoldDB" id="A0A1T5AJG0"/>
<reference evidence="3" key="1">
    <citation type="submission" date="2017-02" db="EMBL/GenBank/DDBJ databases">
        <authorList>
            <person name="Varghese N."/>
            <person name="Submissions S."/>
        </authorList>
    </citation>
    <scope>NUCLEOTIDE SEQUENCE [LARGE SCALE GENOMIC DNA]</scope>
    <source>
        <strain evidence="3">DSM 22385</strain>
    </source>
</reference>
<dbReference type="EMBL" id="FUYR01000001">
    <property type="protein sequence ID" value="SKB35134.1"/>
    <property type="molecule type" value="Genomic_DNA"/>
</dbReference>
<dbReference type="Pfam" id="PF08241">
    <property type="entry name" value="Methyltransf_11"/>
    <property type="match status" value="1"/>
</dbReference>
<evidence type="ECO:0000313" key="2">
    <source>
        <dbReference type="EMBL" id="SKB35134.1"/>
    </source>
</evidence>
<dbReference type="Gene3D" id="3.40.50.150">
    <property type="entry name" value="Vaccinia Virus protein VP39"/>
    <property type="match status" value="1"/>
</dbReference>